<dbReference type="PROSITE" id="PS51296">
    <property type="entry name" value="RIESKE"/>
    <property type="match status" value="1"/>
</dbReference>
<dbReference type="CDD" id="cd03467">
    <property type="entry name" value="Rieske"/>
    <property type="match status" value="1"/>
</dbReference>
<dbReference type="GO" id="GO:0051537">
    <property type="term" value="F:2 iron, 2 sulfur cluster binding"/>
    <property type="evidence" value="ECO:0007669"/>
    <property type="project" value="UniProtKB-KW"/>
</dbReference>
<evidence type="ECO:0000256" key="1">
    <source>
        <dbReference type="ARBA" id="ARBA00022714"/>
    </source>
</evidence>
<organism evidence="9 10">
    <name type="scientific">Bradyrhizobium brasilense</name>
    <dbReference type="NCBI Taxonomy" id="1419277"/>
    <lineage>
        <taxon>Bacteria</taxon>
        <taxon>Pseudomonadati</taxon>
        <taxon>Pseudomonadota</taxon>
        <taxon>Alphaproteobacteria</taxon>
        <taxon>Hyphomicrobiales</taxon>
        <taxon>Nitrobacteraceae</taxon>
        <taxon>Bradyrhizobium</taxon>
    </lineage>
</organism>
<dbReference type="GO" id="GO:0046872">
    <property type="term" value="F:metal ion binding"/>
    <property type="evidence" value="ECO:0007669"/>
    <property type="project" value="UniProtKB-KW"/>
</dbReference>
<evidence type="ECO:0000313" key="10">
    <source>
        <dbReference type="Proteomes" id="UP000199245"/>
    </source>
</evidence>
<evidence type="ECO:0000256" key="6">
    <source>
        <dbReference type="ARBA" id="ARBA00034078"/>
    </source>
</evidence>
<dbReference type="AlphaFoldDB" id="A0A1G7HII9"/>
<dbReference type="EMBL" id="FMZW01000042">
    <property type="protein sequence ID" value="SDF00084.1"/>
    <property type="molecule type" value="Genomic_DNA"/>
</dbReference>
<evidence type="ECO:0000256" key="3">
    <source>
        <dbReference type="ARBA" id="ARBA00023004"/>
    </source>
</evidence>
<protein>
    <submittedName>
        <fullName evidence="9">Rieske Fe-S protein</fullName>
    </submittedName>
</protein>
<sequence>MPCPKPSRRSLLLTTLATGALLSVGRFAAAQEDQPGSSDRPKKGCDLLVISEGERAVIAPDDVKLGEPALHAWPKDPKTSVVRNGSRLNEILLVRLNPGEMDEETRSRSADGIAAYSAICTHAGCSVTGWLKSETGNEDVLKCFCHNSEFNPREGAQVVFGPAPRRLPALPLAIADGSLTIAATFVGKAAASKKTPSARRPP</sequence>
<feature type="domain" description="Rieske" evidence="8">
    <location>
        <begin position="88"/>
        <end position="181"/>
    </location>
</feature>
<dbReference type="GO" id="GO:0016020">
    <property type="term" value="C:membrane"/>
    <property type="evidence" value="ECO:0007669"/>
    <property type="project" value="InterPro"/>
</dbReference>
<evidence type="ECO:0000256" key="2">
    <source>
        <dbReference type="ARBA" id="ARBA00022723"/>
    </source>
</evidence>
<accession>A0A1G7HII9</accession>
<dbReference type="SUPFAM" id="SSF50022">
    <property type="entry name" value="ISP domain"/>
    <property type="match status" value="1"/>
</dbReference>
<dbReference type="PANTHER" id="PTHR10134">
    <property type="entry name" value="CYTOCHROME B-C1 COMPLEX SUBUNIT RIESKE, MITOCHONDRIAL"/>
    <property type="match status" value="1"/>
</dbReference>
<proteinExistence type="predicted"/>
<name>A0A1G7HII9_9BRAD</name>
<evidence type="ECO:0000259" key="8">
    <source>
        <dbReference type="PROSITE" id="PS51296"/>
    </source>
</evidence>
<dbReference type="PRINTS" id="PR00162">
    <property type="entry name" value="RIESKE"/>
</dbReference>
<keyword evidence="2" id="KW-0479">Metal-binding</keyword>
<reference evidence="9 10" key="1">
    <citation type="submission" date="2016-10" db="EMBL/GenBank/DDBJ databases">
        <authorList>
            <person name="de Groot N.N."/>
        </authorList>
    </citation>
    <scope>NUCLEOTIDE SEQUENCE [LARGE SCALE GENOMIC DNA]</scope>
    <source>
        <strain evidence="9 10">R5</strain>
    </source>
</reference>
<feature type="signal peptide" evidence="7">
    <location>
        <begin position="1"/>
        <end position="28"/>
    </location>
</feature>
<dbReference type="InterPro" id="IPR017941">
    <property type="entry name" value="Rieske_2Fe-2S"/>
</dbReference>
<dbReference type="InterPro" id="IPR006311">
    <property type="entry name" value="TAT_signal"/>
</dbReference>
<evidence type="ECO:0000256" key="4">
    <source>
        <dbReference type="ARBA" id="ARBA00023014"/>
    </source>
</evidence>
<dbReference type="Pfam" id="PF00355">
    <property type="entry name" value="Rieske"/>
    <property type="match status" value="1"/>
</dbReference>
<feature type="chain" id="PRO_5011437881" evidence="7">
    <location>
        <begin position="29"/>
        <end position="202"/>
    </location>
</feature>
<comment type="cofactor">
    <cofactor evidence="6">
        <name>[2Fe-2S] cluster</name>
        <dbReference type="ChEBI" id="CHEBI:190135"/>
    </cofactor>
</comment>
<dbReference type="InterPro" id="IPR005805">
    <property type="entry name" value="Rieske_Fe-S_prot_C"/>
</dbReference>
<dbReference type="InterPro" id="IPR036922">
    <property type="entry name" value="Rieske_2Fe-2S_sf"/>
</dbReference>
<keyword evidence="3" id="KW-0408">Iron</keyword>
<dbReference type="InterPro" id="IPR014349">
    <property type="entry name" value="Rieske_Fe-S_prot"/>
</dbReference>
<dbReference type="FunFam" id="2.102.10.10:FF:000019">
    <property type="entry name" value="Rieske iron-sulfur protein"/>
    <property type="match status" value="1"/>
</dbReference>
<dbReference type="RefSeq" id="WP_092088479.1">
    <property type="nucleotide sequence ID" value="NZ_FMZW01000042.1"/>
</dbReference>
<evidence type="ECO:0000313" key="9">
    <source>
        <dbReference type="EMBL" id="SDF00084.1"/>
    </source>
</evidence>
<keyword evidence="7" id="KW-0732">Signal</keyword>
<dbReference type="PROSITE" id="PS51318">
    <property type="entry name" value="TAT"/>
    <property type="match status" value="1"/>
</dbReference>
<evidence type="ECO:0000256" key="5">
    <source>
        <dbReference type="ARBA" id="ARBA00023157"/>
    </source>
</evidence>
<gene>
    <name evidence="9" type="ORF">SAMN05216337_10429</name>
</gene>
<dbReference type="Gene3D" id="2.102.10.10">
    <property type="entry name" value="Rieske [2Fe-2S] iron-sulphur domain"/>
    <property type="match status" value="1"/>
</dbReference>
<keyword evidence="1" id="KW-0001">2Fe-2S</keyword>
<keyword evidence="4" id="KW-0411">Iron-sulfur</keyword>
<keyword evidence="5" id="KW-1015">Disulfide bond</keyword>
<dbReference type="Proteomes" id="UP000199245">
    <property type="component" value="Unassembled WGS sequence"/>
</dbReference>
<evidence type="ECO:0000256" key="7">
    <source>
        <dbReference type="SAM" id="SignalP"/>
    </source>
</evidence>